<comment type="similarity">
    <text evidence="5">Belongs to the NtaA/SnaA/DszA monooxygenase family.</text>
</comment>
<evidence type="ECO:0000256" key="3">
    <source>
        <dbReference type="ARBA" id="ARBA00023002"/>
    </source>
</evidence>
<dbReference type="Gene3D" id="3.20.20.30">
    <property type="entry name" value="Luciferase-like domain"/>
    <property type="match status" value="1"/>
</dbReference>
<keyword evidence="4" id="KW-0503">Monooxygenase</keyword>
<evidence type="ECO:0000313" key="8">
    <source>
        <dbReference type="Proteomes" id="UP001162802"/>
    </source>
</evidence>
<evidence type="ECO:0000256" key="4">
    <source>
        <dbReference type="ARBA" id="ARBA00023033"/>
    </source>
</evidence>
<evidence type="ECO:0000256" key="2">
    <source>
        <dbReference type="ARBA" id="ARBA00022643"/>
    </source>
</evidence>
<dbReference type="InterPro" id="IPR016215">
    <property type="entry name" value="NTA_MOA"/>
</dbReference>
<dbReference type="PANTHER" id="PTHR30011">
    <property type="entry name" value="ALKANESULFONATE MONOOXYGENASE-RELATED"/>
    <property type="match status" value="1"/>
</dbReference>
<evidence type="ECO:0000256" key="1">
    <source>
        <dbReference type="ARBA" id="ARBA00022630"/>
    </source>
</evidence>
<keyword evidence="1" id="KW-0285">Flavoprotein</keyword>
<dbReference type="InterPro" id="IPR036661">
    <property type="entry name" value="Luciferase-like_sf"/>
</dbReference>
<name>A0ABT0AG08_9SPHN</name>
<dbReference type="Proteomes" id="UP001162802">
    <property type="component" value="Unassembled WGS sequence"/>
</dbReference>
<proteinExistence type="inferred from homology"/>
<protein>
    <submittedName>
        <fullName evidence="7">LLM class flavin-dependent oxidoreductase</fullName>
    </submittedName>
</protein>
<feature type="domain" description="Luciferase-like" evidence="6">
    <location>
        <begin position="25"/>
        <end position="383"/>
    </location>
</feature>
<dbReference type="PIRSF" id="PIRSF000337">
    <property type="entry name" value="NTA_MOA"/>
    <property type="match status" value="1"/>
</dbReference>
<keyword evidence="8" id="KW-1185">Reference proteome</keyword>
<keyword evidence="3" id="KW-0560">Oxidoreductase</keyword>
<dbReference type="RefSeq" id="WP_243801824.1">
    <property type="nucleotide sequence ID" value="NZ_JALHAT010000034.1"/>
</dbReference>
<dbReference type="SUPFAM" id="SSF51679">
    <property type="entry name" value="Bacterial luciferase-like"/>
    <property type="match status" value="1"/>
</dbReference>
<reference evidence="7" key="1">
    <citation type="submission" date="2022-03" db="EMBL/GenBank/DDBJ databases">
        <title>Identification of a novel bacterium isolated from mangrove sediments.</title>
        <authorList>
            <person name="Pan X."/>
        </authorList>
    </citation>
    <scope>NUCLEOTIDE SEQUENCE</scope>
    <source>
        <strain evidence="7">B2637</strain>
    </source>
</reference>
<dbReference type="PANTHER" id="PTHR30011:SF16">
    <property type="entry name" value="C2H2 FINGER DOMAIN TRANSCRIPTION FACTOR (EUROFUNG)-RELATED"/>
    <property type="match status" value="1"/>
</dbReference>
<keyword evidence="2" id="KW-0288">FMN</keyword>
<dbReference type="EMBL" id="JALHAT010000034">
    <property type="protein sequence ID" value="MCJ1962133.1"/>
    <property type="molecule type" value="Genomic_DNA"/>
</dbReference>
<evidence type="ECO:0000256" key="5">
    <source>
        <dbReference type="ARBA" id="ARBA00033748"/>
    </source>
</evidence>
<gene>
    <name evidence="7" type="ORF">MTR65_15675</name>
</gene>
<dbReference type="InterPro" id="IPR051260">
    <property type="entry name" value="Diverse_substr_monoxygenases"/>
</dbReference>
<dbReference type="Pfam" id="PF00296">
    <property type="entry name" value="Bac_luciferase"/>
    <property type="match status" value="1"/>
</dbReference>
<accession>A0ABT0AG08</accession>
<dbReference type="InterPro" id="IPR011251">
    <property type="entry name" value="Luciferase-like_dom"/>
</dbReference>
<comment type="caution">
    <text evidence="7">The sequence shown here is derived from an EMBL/GenBank/DDBJ whole genome shotgun (WGS) entry which is preliminary data.</text>
</comment>
<evidence type="ECO:0000259" key="6">
    <source>
        <dbReference type="Pfam" id="PF00296"/>
    </source>
</evidence>
<sequence length="431" mass="47176">MTRKMHLVGILATSPTIHHSGAWRHPASQNRITDPNWWADLAREYESACYDGVFFGDSPIIDTSERTARGGQAAYLDPSPLAMVMAGATKHLGIGITISTSLIPPYAIARSLQTMNVLTGGRIAWNIVTSTGKKEAECFGMDDLLPRNERYDMADEVVEACCKLWDSFGEGALLADKESGIYVDTDKLTDFDYTGKYVRTKGPLPVPPSAQGRPVLMQAGASERGRNFAARWAEMIFTLQNDLPEMQAFYADVKGRITKEGRDPADCAILAAVDPIVGETKAIALEKQRYVNNLVDDDMAIAHASRHLGVDLNQFPMDKPLEDLDIENGTVGSFEVMRNASKSKGLTLIELCRSFSISESCPQLAGTPEQVADAMCEMFEKKGCDGFIISPAAMPGSIEEFNRMVVPILQERGLFRTAYEGTTLRASLKAS</sequence>
<dbReference type="NCBIfam" id="TIGR03860">
    <property type="entry name" value="FMN_nitrolo"/>
    <property type="match status" value="1"/>
</dbReference>
<evidence type="ECO:0000313" key="7">
    <source>
        <dbReference type="EMBL" id="MCJ1962133.1"/>
    </source>
</evidence>
<organism evidence="7 8">
    <name type="scientific">Novosphingobium mangrovi</name>
    <name type="common">ex Hu et al. 2023</name>
    <dbReference type="NCBI Taxonomy" id="2930094"/>
    <lineage>
        <taxon>Bacteria</taxon>
        <taxon>Pseudomonadati</taxon>
        <taxon>Pseudomonadota</taxon>
        <taxon>Alphaproteobacteria</taxon>
        <taxon>Sphingomonadales</taxon>
        <taxon>Sphingomonadaceae</taxon>
        <taxon>Novosphingobium</taxon>
    </lineage>
</organism>
<dbReference type="CDD" id="cd01095">
    <property type="entry name" value="Nitrilotriacetate_monoxgenase"/>
    <property type="match status" value="1"/>
</dbReference>